<evidence type="ECO:0000313" key="2">
    <source>
        <dbReference type="Proteomes" id="UP001500604"/>
    </source>
</evidence>
<dbReference type="Proteomes" id="UP001500604">
    <property type="component" value="Unassembled WGS sequence"/>
</dbReference>
<accession>A0ABP8UXI9</accession>
<keyword evidence="2" id="KW-1185">Reference proteome</keyword>
<evidence type="ECO:0000313" key="1">
    <source>
        <dbReference type="EMBL" id="GAA4648256.1"/>
    </source>
</evidence>
<reference evidence="2" key="1">
    <citation type="journal article" date="2019" name="Int. J. Syst. Evol. Microbiol.">
        <title>The Global Catalogue of Microorganisms (GCM) 10K type strain sequencing project: providing services to taxonomists for standard genome sequencing and annotation.</title>
        <authorList>
            <consortium name="The Broad Institute Genomics Platform"/>
            <consortium name="The Broad Institute Genome Sequencing Center for Infectious Disease"/>
            <person name="Wu L."/>
            <person name="Ma J."/>
        </authorList>
    </citation>
    <scope>NUCLEOTIDE SEQUENCE [LARGE SCALE GENOMIC DNA]</scope>
    <source>
        <strain evidence="2">JCM 17805</strain>
    </source>
</reference>
<sequence length="188" mass="20939">MEFEGNIRSRDVDGIPVTIPSKKETHYLPDSPLGNEMCKLFMKANELGLTFQASTSGTFVSPHYDPNLRKHLPPELSKPSLGPYSKLHNSTMVTDQDDQKKKPIAELTNLASNGLCPSFGVIFRIHMKTSTTGGARRHGYPDVGGKHPLGFLDEIKSAREKYGFQQQLDTTELERLIKIEKDAGRIKA</sequence>
<protein>
    <submittedName>
        <fullName evidence="1">Uncharacterized protein</fullName>
    </submittedName>
</protein>
<comment type="caution">
    <text evidence="1">The sequence shown here is derived from an EMBL/GenBank/DDBJ whole genome shotgun (WGS) entry which is preliminary data.</text>
</comment>
<organism evidence="1 2">
    <name type="scientific">Kistimonas scapharcae</name>
    <dbReference type="NCBI Taxonomy" id="1036133"/>
    <lineage>
        <taxon>Bacteria</taxon>
        <taxon>Pseudomonadati</taxon>
        <taxon>Pseudomonadota</taxon>
        <taxon>Gammaproteobacteria</taxon>
        <taxon>Oceanospirillales</taxon>
        <taxon>Endozoicomonadaceae</taxon>
        <taxon>Kistimonas</taxon>
    </lineage>
</organism>
<gene>
    <name evidence="1" type="ORF">GCM10023116_05230</name>
</gene>
<proteinExistence type="predicted"/>
<dbReference type="EMBL" id="BAABFL010000054">
    <property type="protein sequence ID" value="GAA4648256.1"/>
    <property type="molecule type" value="Genomic_DNA"/>
</dbReference>
<name>A0ABP8UXI9_9GAMM</name>